<dbReference type="AlphaFoldDB" id="A0A505DH48"/>
<organism evidence="5 6">
    <name type="scientific">Streptomyces sporangiiformans</name>
    <dbReference type="NCBI Taxonomy" id="2315329"/>
    <lineage>
        <taxon>Bacteria</taxon>
        <taxon>Bacillati</taxon>
        <taxon>Actinomycetota</taxon>
        <taxon>Actinomycetes</taxon>
        <taxon>Kitasatosporales</taxon>
        <taxon>Streptomycetaceae</taxon>
        <taxon>Streptomyces</taxon>
    </lineage>
</organism>
<dbReference type="Proteomes" id="UP000317378">
    <property type="component" value="Unassembled WGS sequence"/>
</dbReference>
<dbReference type="GO" id="GO:0030313">
    <property type="term" value="C:cell envelope"/>
    <property type="evidence" value="ECO:0007669"/>
    <property type="project" value="UniProtKB-SubCell"/>
</dbReference>
<comment type="subcellular location">
    <subcellularLocation>
        <location evidence="1">Cell envelope</location>
    </subcellularLocation>
</comment>
<evidence type="ECO:0000313" key="6">
    <source>
        <dbReference type="Proteomes" id="UP000317378"/>
    </source>
</evidence>
<dbReference type="GO" id="GO:0030246">
    <property type="term" value="F:carbohydrate binding"/>
    <property type="evidence" value="ECO:0007669"/>
    <property type="project" value="UniProtKB-ARBA"/>
</dbReference>
<dbReference type="PANTHER" id="PTHR46847">
    <property type="entry name" value="D-ALLOSE-BINDING PERIPLASMIC PROTEIN-RELATED"/>
    <property type="match status" value="1"/>
</dbReference>
<evidence type="ECO:0000256" key="2">
    <source>
        <dbReference type="ARBA" id="ARBA00007639"/>
    </source>
</evidence>
<evidence type="ECO:0000256" key="1">
    <source>
        <dbReference type="ARBA" id="ARBA00004196"/>
    </source>
</evidence>
<accession>A0A505DH48</accession>
<name>A0A505DH48_9ACTN</name>
<dbReference type="InterPro" id="IPR025997">
    <property type="entry name" value="SBP_2_dom"/>
</dbReference>
<comment type="similarity">
    <text evidence="2">Belongs to the bacterial solute-binding protein 2 family.</text>
</comment>
<reference evidence="5 6" key="1">
    <citation type="submission" date="2019-06" db="EMBL/GenBank/DDBJ databases">
        <title>Streptomyces sporangiiformans sp. nov., a novel actinomycete isolated from soil in Mount Song.</title>
        <authorList>
            <person name="Han L."/>
        </authorList>
    </citation>
    <scope>NUCLEOTIDE SEQUENCE [LARGE SCALE GENOMIC DNA]</scope>
    <source>
        <strain evidence="5 6">NEAU-SSA 1</strain>
    </source>
</reference>
<keyword evidence="3" id="KW-0732">Signal</keyword>
<dbReference type="SUPFAM" id="SSF53822">
    <property type="entry name" value="Periplasmic binding protein-like I"/>
    <property type="match status" value="1"/>
</dbReference>
<dbReference type="CDD" id="cd06323">
    <property type="entry name" value="PBP1_ribose_binding"/>
    <property type="match status" value="1"/>
</dbReference>
<keyword evidence="6" id="KW-1185">Reference proteome</keyword>
<comment type="caution">
    <text evidence="5">The sequence shown here is derived from an EMBL/GenBank/DDBJ whole genome shotgun (WGS) entry which is preliminary data.</text>
</comment>
<evidence type="ECO:0000313" key="5">
    <source>
        <dbReference type="EMBL" id="TPQ21055.1"/>
    </source>
</evidence>
<feature type="domain" description="Periplasmic binding protein" evidence="4">
    <location>
        <begin position="61"/>
        <end position="314"/>
    </location>
</feature>
<dbReference type="Pfam" id="PF13407">
    <property type="entry name" value="Peripla_BP_4"/>
    <property type="match status" value="1"/>
</dbReference>
<evidence type="ECO:0000259" key="4">
    <source>
        <dbReference type="Pfam" id="PF13407"/>
    </source>
</evidence>
<dbReference type="Gene3D" id="3.40.50.2300">
    <property type="match status" value="2"/>
</dbReference>
<sequence>SSSNAGQADWCLPRPAHCKEAAMGTNLNRKFAVLTAVAALALTATACNSASGSDGSGSTKIGMSISTLNNPFFVQLKKGAEAEAKALDVDLTVNDAQNDASQQANQLQNFTGQNVKAVIINPVDSDAAAPSVKAADKAGIPVVAADRTVNGADLAATVASDNVEGGRLAAKALAEKLGGKGKVVVLQGTSGTSASRERGQGFAEGIKAYPDIKVLAKQPADFDRTKGLDVMTNLLQAHSDVNGVFAENDEMALGAIKALGSKAGKSVMVVGFDGTPDGLKAVKDGSLYASVAQLPKEIGKIAIQNAVKAAKGEKVEQTVKVPVKVATAENVGEFSG</sequence>
<evidence type="ECO:0000256" key="3">
    <source>
        <dbReference type="ARBA" id="ARBA00022729"/>
    </source>
</evidence>
<gene>
    <name evidence="5" type="ORF">FGD71_017325</name>
</gene>
<proteinExistence type="inferred from homology"/>
<dbReference type="EMBL" id="VCHX02000128">
    <property type="protein sequence ID" value="TPQ21055.1"/>
    <property type="molecule type" value="Genomic_DNA"/>
</dbReference>
<dbReference type="PANTHER" id="PTHR46847:SF1">
    <property type="entry name" value="D-ALLOSE-BINDING PERIPLASMIC PROTEIN-RELATED"/>
    <property type="match status" value="1"/>
</dbReference>
<feature type="non-terminal residue" evidence="5">
    <location>
        <position position="1"/>
    </location>
</feature>
<protein>
    <submittedName>
        <fullName evidence="5">D-ribose ABC transporter substrate-binding protein</fullName>
    </submittedName>
</protein>
<dbReference type="InterPro" id="IPR028082">
    <property type="entry name" value="Peripla_BP_I"/>
</dbReference>